<name>A0A9W9M024_9EURO</name>
<dbReference type="AlphaFoldDB" id="A0A9W9M024"/>
<evidence type="ECO:0000313" key="9">
    <source>
        <dbReference type="Proteomes" id="UP001146351"/>
    </source>
</evidence>
<accession>A0A9W9M024</accession>
<feature type="region of interest" description="Disordered" evidence="6">
    <location>
        <begin position="1"/>
        <end position="29"/>
    </location>
</feature>
<reference evidence="8" key="1">
    <citation type="submission" date="2022-11" db="EMBL/GenBank/DDBJ databases">
        <authorList>
            <person name="Petersen C."/>
        </authorList>
    </citation>
    <scope>NUCLEOTIDE SEQUENCE</scope>
    <source>
        <strain evidence="8">IBT 21917</strain>
    </source>
</reference>
<keyword evidence="5" id="KW-0539">Nucleus</keyword>
<sequence length="627" mass="70571">MAPSTDIPSRQKRHKPPNPNRCRPKSRGGCQRCKQRRRRCDETKPSCQECVRKGLTCPGYQKKPLEWRYVFQDGEPEDDQGVSPDTLDTSPECVPATLAVTEQADGSKDLQSLWNAASSTIFDQIPDINDSVVARSAERELGGWTNPRSQTDDSLAILHRRLSSTAVPSFLIHMPAVLVQYYFDFVCKSWSSFDCPLNPFRMIVSRLWSRNAAIYYAIQSMAAASLANDFPGMRIIGIQTQQQAIACLRKNPRISSLHRDTQDDDFFLALLMIGLTTSWHDASDLGLGYLKEAKDHLAEQQMSQTPDSTFAKQYPFFQQCLLYWNVLAAFVAEDSLLLNEENVLERPDSETSVYLVDGQTLPHPWTGPLSKSLGLFYRAARLVRNVQISHRTRLDLGSPDVTSLDFDTLMEELDMRQSAENLEEDILFTGFSSYYGPVDIGDTDTPPAHFITLAEAYRCTALLQIYHVFPDLLDERLRLNQIPDQESPALFSLLFEANSSCPSVEEARRMLAIHVVSLLAQISSTSGTRCMHPILIACISSDLVFSSESLMGPAANAVACLNTLDVEIAQARRKVTMWLSELTLILPKLRLQRIREIVQATWDKADSGVPQYWLDIMVERNLETIMG</sequence>
<dbReference type="InterPro" id="IPR036864">
    <property type="entry name" value="Zn2-C6_fun-type_DNA-bd_sf"/>
</dbReference>
<gene>
    <name evidence="8" type="ORF">N7492_001135</name>
</gene>
<dbReference type="PANTHER" id="PTHR37534:SF11">
    <property type="entry name" value="ZN(II)2CYS6 TRANSCRIPTION FACTOR (EUROFUNG)"/>
    <property type="match status" value="1"/>
</dbReference>
<dbReference type="GO" id="GO:0000981">
    <property type="term" value="F:DNA-binding transcription factor activity, RNA polymerase II-specific"/>
    <property type="evidence" value="ECO:0007669"/>
    <property type="project" value="InterPro"/>
</dbReference>
<evidence type="ECO:0000313" key="8">
    <source>
        <dbReference type="EMBL" id="KAJ5183519.1"/>
    </source>
</evidence>
<organism evidence="8 9">
    <name type="scientific">Penicillium capsulatum</name>
    <dbReference type="NCBI Taxonomy" id="69766"/>
    <lineage>
        <taxon>Eukaryota</taxon>
        <taxon>Fungi</taxon>
        <taxon>Dikarya</taxon>
        <taxon>Ascomycota</taxon>
        <taxon>Pezizomycotina</taxon>
        <taxon>Eurotiomycetes</taxon>
        <taxon>Eurotiomycetidae</taxon>
        <taxon>Eurotiales</taxon>
        <taxon>Aspergillaceae</taxon>
        <taxon>Penicillium</taxon>
    </lineage>
</organism>
<feature type="compositionally biased region" description="Basic residues" evidence="6">
    <location>
        <begin position="10"/>
        <end position="26"/>
    </location>
</feature>
<dbReference type="GO" id="GO:0045944">
    <property type="term" value="P:positive regulation of transcription by RNA polymerase II"/>
    <property type="evidence" value="ECO:0007669"/>
    <property type="project" value="TreeGrafter"/>
</dbReference>
<dbReference type="InterPro" id="IPR021858">
    <property type="entry name" value="Fun_TF"/>
</dbReference>
<dbReference type="Pfam" id="PF00172">
    <property type="entry name" value="Zn_clus"/>
    <property type="match status" value="1"/>
</dbReference>
<keyword evidence="4" id="KW-0804">Transcription</keyword>
<keyword evidence="2" id="KW-0805">Transcription regulation</keyword>
<dbReference type="PANTHER" id="PTHR37534">
    <property type="entry name" value="TRANSCRIPTIONAL ACTIVATOR PROTEIN UGA3"/>
    <property type="match status" value="1"/>
</dbReference>
<comment type="subcellular location">
    <subcellularLocation>
        <location evidence="1">Nucleus</location>
    </subcellularLocation>
</comment>
<dbReference type="OrthoDB" id="39175at2759"/>
<evidence type="ECO:0000256" key="6">
    <source>
        <dbReference type="SAM" id="MobiDB-lite"/>
    </source>
</evidence>
<protein>
    <recommendedName>
        <fullName evidence="7">Zn(2)-C6 fungal-type domain-containing protein</fullName>
    </recommendedName>
</protein>
<reference evidence="8" key="2">
    <citation type="journal article" date="2023" name="IMA Fungus">
        <title>Comparative genomic study of the Penicillium genus elucidates a diverse pangenome and 15 lateral gene transfer events.</title>
        <authorList>
            <person name="Petersen C."/>
            <person name="Sorensen T."/>
            <person name="Nielsen M.R."/>
            <person name="Sondergaard T.E."/>
            <person name="Sorensen J.L."/>
            <person name="Fitzpatrick D.A."/>
            <person name="Frisvad J.C."/>
            <person name="Nielsen K.L."/>
        </authorList>
    </citation>
    <scope>NUCLEOTIDE SEQUENCE</scope>
    <source>
        <strain evidence="8">IBT 21917</strain>
    </source>
</reference>
<evidence type="ECO:0000256" key="5">
    <source>
        <dbReference type="ARBA" id="ARBA00023242"/>
    </source>
</evidence>
<dbReference type="PROSITE" id="PS50048">
    <property type="entry name" value="ZN2_CY6_FUNGAL_2"/>
    <property type="match status" value="1"/>
</dbReference>
<evidence type="ECO:0000256" key="3">
    <source>
        <dbReference type="ARBA" id="ARBA00023125"/>
    </source>
</evidence>
<dbReference type="PROSITE" id="PS00463">
    <property type="entry name" value="ZN2_CY6_FUNGAL_1"/>
    <property type="match status" value="1"/>
</dbReference>
<dbReference type="GO" id="GO:0005634">
    <property type="term" value="C:nucleus"/>
    <property type="evidence" value="ECO:0007669"/>
    <property type="project" value="UniProtKB-SubCell"/>
</dbReference>
<dbReference type="EMBL" id="JAPQKO010000001">
    <property type="protein sequence ID" value="KAJ5183519.1"/>
    <property type="molecule type" value="Genomic_DNA"/>
</dbReference>
<comment type="caution">
    <text evidence="8">The sequence shown here is derived from an EMBL/GenBank/DDBJ whole genome shotgun (WGS) entry which is preliminary data.</text>
</comment>
<dbReference type="Proteomes" id="UP001146351">
    <property type="component" value="Unassembled WGS sequence"/>
</dbReference>
<dbReference type="SMART" id="SM00066">
    <property type="entry name" value="GAL4"/>
    <property type="match status" value="1"/>
</dbReference>
<dbReference type="GO" id="GO:0000976">
    <property type="term" value="F:transcription cis-regulatory region binding"/>
    <property type="evidence" value="ECO:0007669"/>
    <property type="project" value="TreeGrafter"/>
</dbReference>
<keyword evidence="3" id="KW-0238">DNA-binding</keyword>
<evidence type="ECO:0000256" key="4">
    <source>
        <dbReference type="ARBA" id="ARBA00023163"/>
    </source>
</evidence>
<dbReference type="GO" id="GO:0008270">
    <property type="term" value="F:zinc ion binding"/>
    <property type="evidence" value="ECO:0007669"/>
    <property type="project" value="InterPro"/>
</dbReference>
<evidence type="ECO:0000256" key="1">
    <source>
        <dbReference type="ARBA" id="ARBA00004123"/>
    </source>
</evidence>
<proteinExistence type="predicted"/>
<dbReference type="InterPro" id="IPR001138">
    <property type="entry name" value="Zn2Cys6_DnaBD"/>
</dbReference>
<dbReference type="Gene3D" id="4.10.240.10">
    <property type="entry name" value="Zn(2)-C6 fungal-type DNA-binding domain"/>
    <property type="match status" value="1"/>
</dbReference>
<dbReference type="SUPFAM" id="SSF57701">
    <property type="entry name" value="Zn2/Cys6 DNA-binding domain"/>
    <property type="match status" value="1"/>
</dbReference>
<dbReference type="Pfam" id="PF11951">
    <property type="entry name" value="Fungal_trans_2"/>
    <property type="match status" value="1"/>
</dbReference>
<evidence type="ECO:0000259" key="7">
    <source>
        <dbReference type="PROSITE" id="PS50048"/>
    </source>
</evidence>
<feature type="domain" description="Zn(2)-C6 fungal-type" evidence="7">
    <location>
        <begin position="29"/>
        <end position="57"/>
    </location>
</feature>
<evidence type="ECO:0000256" key="2">
    <source>
        <dbReference type="ARBA" id="ARBA00023015"/>
    </source>
</evidence>
<keyword evidence="9" id="KW-1185">Reference proteome</keyword>